<proteinExistence type="predicted"/>
<dbReference type="InterPro" id="IPR052892">
    <property type="entry name" value="NA-targeting_endonuclease"/>
</dbReference>
<dbReference type="SMART" id="SM00507">
    <property type="entry name" value="HNHc"/>
    <property type="match status" value="1"/>
</dbReference>
<dbReference type="Gene3D" id="1.10.30.50">
    <property type="match status" value="1"/>
</dbReference>
<accession>A0A381NG48</accession>
<dbReference type="InterPro" id="IPR003615">
    <property type="entry name" value="HNH_nuc"/>
</dbReference>
<dbReference type="GO" id="GO:0004519">
    <property type="term" value="F:endonuclease activity"/>
    <property type="evidence" value="ECO:0007669"/>
    <property type="project" value="InterPro"/>
</dbReference>
<organism evidence="2">
    <name type="scientific">marine metagenome</name>
    <dbReference type="NCBI Taxonomy" id="408172"/>
    <lineage>
        <taxon>unclassified sequences</taxon>
        <taxon>metagenomes</taxon>
        <taxon>ecological metagenomes</taxon>
    </lineage>
</organism>
<dbReference type="GO" id="GO:0008270">
    <property type="term" value="F:zinc ion binding"/>
    <property type="evidence" value="ECO:0007669"/>
    <property type="project" value="InterPro"/>
</dbReference>
<feature type="domain" description="HNH nuclease" evidence="1">
    <location>
        <begin position="81"/>
        <end position="138"/>
    </location>
</feature>
<evidence type="ECO:0000313" key="2">
    <source>
        <dbReference type="EMBL" id="SUZ53507.1"/>
    </source>
</evidence>
<dbReference type="EMBL" id="UINC01000333">
    <property type="protein sequence ID" value="SUZ53507.1"/>
    <property type="molecule type" value="Genomic_DNA"/>
</dbReference>
<reference evidence="2" key="1">
    <citation type="submission" date="2018-05" db="EMBL/GenBank/DDBJ databases">
        <authorList>
            <person name="Lanie J.A."/>
            <person name="Ng W.-L."/>
            <person name="Kazmierczak K.M."/>
            <person name="Andrzejewski T.M."/>
            <person name="Davidsen T.M."/>
            <person name="Wayne K.J."/>
            <person name="Tettelin H."/>
            <person name="Glass J.I."/>
            <person name="Rusch D."/>
            <person name="Podicherti R."/>
            <person name="Tsui H.-C.T."/>
            <person name="Winkler M.E."/>
        </authorList>
    </citation>
    <scope>NUCLEOTIDE SEQUENCE</scope>
</reference>
<dbReference type="Pfam" id="PF01844">
    <property type="entry name" value="HNH"/>
    <property type="match status" value="1"/>
</dbReference>
<evidence type="ECO:0000259" key="1">
    <source>
        <dbReference type="SMART" id="SM00507"/>
    </source>
</evidence>
<name>A0A381NG48_9ZZZZ</name>
<dbReference type="PANTHER" id="PTHR33877:SF2">
    <property type="entry name" value="OS07G0170200 PROTEIN"/>
    <property type="match status" value="1"/>
</dbReference>
<dbReference type="InterPro" id="IPR002711">
    <property type="entry name" value="HNH"/>
</dbReference>
<sequence length="204" mass="23277">MGESVSISGGVVSCLALNASFEPLTIVPARRAVRLILDGKAEILEKDAGKNFRSERQVVPCPTVIRLVRYIHVPQRFKRQVTNIFLFARDGYSCQYCGRRKSDLKGRQFLTRDHINPLSRGGDNSWENVVTSCSSCNNRKGDRLPWEVGLRVRTEPREPNYVHLVWVVRKVTQTQAKYIRMFYGDRTLRRVSGGRANDPLKIIS</sequence>
<dbReference type="PANTHER" id="PTHR33877">
    <property type="entry name" value="SLL1193 PROTEIN"/>
    <property type="match status" value="1"/>
</dbReference>
<gene>
    <name evidence="2" type="ORF">METZ01_LOCUS6361</name>
</gene>
<dbReference type="GO" id="GO:0003676">
    <property type="term" value="F:nucleic acid binding"/>
    <property type="evidence" value="ECO:0007669"/>
    <property type="project" value="InterPro"/>
</dbReference>
<dbReference type="CDD" id="cd00085">
    <property type="entry name" value="HNHc"/>
    <property type="match status" value="1"/>
</dbReference>
<protein>
    <recommendedName>
        <fullName evidence="1">HNH nuclease domain-containing protein</fullName>
    </recommendedName>
</protein>
<dbReference type="AlphaFoldDB" id="A0A381NG48"/>